<reference evidence="2" key="5">
    <citation type="journal article" date="2021" name="G3 (Bethesda)">
        <title>Aegilops tauschii genome assembly Aet v5.0 features greater sequence contiguity and improved annotation.</title>
        <authorList>
            <person name="Wang L."/>
            <person name="Zhu T."/>
            <person name="Rodriguez J.C."/>
            <person name="Deal K.R."/>
            <person name="Dubcovsky J."/>
            <person name="McGuire P.E."/>
            <person name="Lux T."/>
            <person name="Spannagl M."/>
            <person name="Mayer K.F.X."/>
            <person name="Baldrich P."/>
            <person name="Meyers B.C."/>
            <person name="Huo N."/>
            <person name="Gu Y.Q."/>
            <person name="Zhou H."/>
            <person name="Devos K.M."/>
            <person name="Bennetzen J.L."/>
            <person name="Unver T."/>
            <person name="Budak H."/>
            <person name="Gulick P.J."/>
            <person name="Galiba G."/>
            <person name="Kalapos B."/>
            <person name="Nelson D.R."/>
            <person name="Li P."/>
            <person name="You F.M."/>
            <person name="Luo M.C."/>
            <person name="Dvorak J."/>
        </authorList>
    </citation>
    <scope>NUCLEOTIDE SEQUENCE [LARGE SCALE GENOMIC DNA]</scope>
    <source>
        <strain evidence="2">cv. AL8/78</strain>
    </source>
</reference>
<evidence type="ECO:0000313" key="3">
    <source>
        <dbReference type="Proteomes" id="UP000015105"/>
    </source>
</evidence>
<name>A0A453G318_AEGTS</name>
<accession>A0A453G318</accession>
<reference evidence="3" key="1">
    <citation type="journal article" date="2014" name="Science">
        <title>Ancient hybridizations among the ancestral genomes of bread wheat.</title>
        <authorList>
            <consortium name="International Wheat Genome Sequencing Consortium,"/>
            <person name="Marcussen T."/>
            <person name="Sandve S.R."/>
            <person name="Heier L."/>
            <person name="Spannagl M."/>
            <person name="Pfeifer M."/>
            <person name="Jakobsen K.S."/>
            <person name="Wulff B.B."/>
            <person name="Steuernagel B."/>
            <person name="Mayer K.F."/>
            <person name="Olsen O.A."/>
        </authorList>
    </citation>
    <scope>NUCLEOTIDE SEQUENCE [LARGE SCALE GENOMIC DNA]</scope>
    <source>
        <strain evidence="3">cv. AL8/78</strain>
    </source>
</reference>
<feature type="signal peptide" evidence="1">
    <location>
        <begin position="1"/>
        <end position="25"/>
    </location>
</feature>
<reference evidence="2" key="4">
    <citation type="submission" date="2019-03" db="UniProtKB">
        <authorList>
            <consortium name="EnsemblPlants"/>
        </authorList>
    </citation>
    <scope>IDENTIFICATION</scope>
</reference>
<dbReference type="AlphaFoldDB" id="A0A453G318"/>
<proteinExistence type="predicted"/>
<dbReference type="EnsemblPlants" id="AET3Gv20866400.2">
    <property type="protein sequence ID" value="AET3Gv20866400.2"/>
    <property type="gene ID" value="AET3Gv20866400"/>
</dbReference>
<evidence type="ECO:0000256" key="1">
    <source>
        <dbReference type="SAM" id="SignalP"/>
    </source>
</evidence>
<reference evidence="3" key="2">
    <citation type="journal article" date="2017" name="Nat. Plants">
        <title>The Aegilops tauschii genome reveals multiple impacts of transposons.</title>
        <authorList>
            <person name="Zhao G."/>
            <person name="Zou C."/>
            <person name="Li K."/>
            <person name="Wang K."/>
            <person name="Li T."/>
            <person name="Gao L."/>
            <person name="Zhang X."/>
            <person name="Wang H."/>
            <person name="Yang Z."/>
            <person name="Liu X."/>
            <person name="Jiang W."/>
            <person name="Mao L."/>
            <person name="Kong X."/>
            <person name="Jiao Y."/>
            <person name="Jia J."/>
        </authorList>
    </citation>
    <scope>NUCLEOTIDE SEQUENCE [LARGE SCALE GENOMIC DNA]</scope>
    <source>
        <strain evidence="3">cv. AL8/78</strain>
    </source>
</reference>
<dbReference type="Gramene" id="AET3Gv20866400.2">
    <property type="protein sequence ID" value="AET3Gv20866400.2"/>
    <property type="gene ID" value="AET3Gv20866400"/>
</dbReference>
<evidence type="ECO:0000313" key="2">
    <source>
        <dbReference type="EnsemblPlants" id="AET3Gv20866400.2"/>
    </source>
</evidence>
<protein>
    <submittedName>
        <fullName evidence="2">Uncharacterized protein</fullName>
    </submittedName>
</protein>
<keyword evidence="3" id="KW-1185">Reference proteome</keyword>
<organism evidence="2 3">
    <name type="scientific">Aegilops tauschii subsp. strangulata</name>
    <name type="common">Goatgrass</name>
    <dbReference type="NCBI Taxonomy" id="200361"/>
    <lineage>
        <taxon>Eukaryota</taxon>
        <taxon>Viridiplantae</taxon>
        <taxon>Streptophyta</taxon>
        <taxon>Embryophyta</taxon>
        <taxon>Tracheophyta</taxon>
        <taxon>Spermatophyta</taxon>
        <taxon>Magnoliopsida</taxon>
        <taxon>Liliopsida</taxon>
        <taxon>Poales</taxon>
        <taxon>Poaceae</taxon>
        <taxon>BOP clade</taxon>
        <taxon>Pooideae</taxon>
        <taxon>Triticodae</taxon>
        <taxon>Triticeae</taxon>
        <taxon>Triticinae</taxon>
        <taxon>Aegilops</taxon>
    </lineage>
</organism>
<sequence length="79" mass="8823">MKNMKILFFALALLMLSTDTATSLACRFVYKDGPCQIDECRAYCNQFFRVEPSPKNPDMCIPRGCKCVICGGIQEGMGM</sequence>
<dbReference type="Proteomes" id="UP000015105">
    <property type="component" value="Chromosome 3D"/>
</dbReference>
<keyword evidence="1" id="KW-0732">Signal</keyword>
<reference evidence="2" key="3">
    <citation type="journal article" date="2017" name="Nature">
        <title>Genome sequence of the progenitor of the wheat D genome Aegilops tauschii.</title>
        <authorList>
            <person name="Luo M.C."/>
            <person name="Gu Y.Q."/>
            <person name="Puiu D."/>
            <person name="Wang H."/>
            <person name="Twardziok S.O."/>
            <person name="Deal K.R."/>
            <person name="Huo N."/>
            <person name="Zhu T."/>
            <person name="Wang L."/>
            <person name="Wang Y."/>
            <person name="McGuire P.E."/>
            <person name="Liu S."/>
            <person name="Long H."/>
            <person name="Ramasamy R.K."/>
            <person name="Rodriguez J.C."/>
            <person name="Van S.L."/>
            <person name="Yuan L."/>
            <person name="Wang Z."/>
            <person name="Xia Z."/>
            <person name="Xiao L."/>
            <person name="Anderson O.D."/>
            <person name="Ouyang S."/>
            <person name="Liang Y."/>
            <person name="Zimin A.V."/>
            <person name="Pertea G."/>
            <person name="Qi P."/>
            <person name="Bennetzen J.L."/>
            <person name="Dai X."/>
            <person name="Dawson M.W."/>
            <person name="Muller H.G."/>
            <person name="Kugler K."/>
            <person name="Rivarola-Duarte L."/>
            <person name="Spannagl M."/>
            <person name="Mayer K.F.X."/>
            <person name="Lu F.H."/>
            <person name="Bevan M.W."/>
            <person name="Leroy P."/>
            <person name="Li P."/>
            <person name="You F.M."/>
            <person name="Sun Q."/>
            <person name="Liu Z."/>
            <person name="Lyons E."/>
            <person name="Wicker T."/>
            <person name="Salzberg S.L."/>
            <person name="Devos K.M."/>
            <person name="Dvorak J."/>
        </authorList>
    </citation>
    <scope>NUCLEOTIDE SEQUENCE [LARGE SCALE GENOMIC DNA]</scope>
    <source>
        <strain evidence="2">cv. AL8/78</strain>
    </source>
</reference>
<feature type="chain" id="PRO_5019154255" evidence="1">
    <location>
        <begin position="26"/>
        <end position="79"/>
    </location>
</feature>